<dbReference type="InterPro" id="IPR037066">
    <property type="entry name" value="Plug_dom_sf"/>
</dbReference>
<protein>
    <submittedName>
        <fullName evidence="5">SusC/RagA family TonB-linked outer membrane protein</fullName>
    </submittedName>
</protein>
<sequence>MTKLNFLQFTIVIVSFLLFSFVANGQRKLSGIVEDEATNLPLDGATVSIKNHKNANAVTDKRGKFDITVPNEKITLVISFVNYHEKLVTVGGKETSVLILLNKSSTSLDDVVILGVQSQTKRTTTSAVSTVLSKQIENLPAVSVDQLLQGRVAGLNVQMVSGEPGVAPTIVVRGNSKMSTNINDQNVAQAHALSGPLYVIDGVPTNPDDIANSIDATGTNYLAGININDIASVDVQKDAAATAAWGSRGANGVIYITTKKGLSSTPEFRVNVYHGITQEPKLLVTQTGAAERAQKMNLLDQYRGYMQPGVAGFVQVQDLPQVLTDRFNPYFNNATDWQGLFYQQGKIDNVDATISAANKGVNYRVSMNYYNEQGIIKAFGITRYSMRGNFNFTISPKLKSQLIVAFSRNDRKRGRKYNNSDDNIPIGAASQPSSFFRLNSFDSLNFNGLYNKLRNKNINDYISASLTTDYSILPSLKYTFQGAVNTSSSNRDYFQPSNIDGLQLQLGNVQPSYAESDKGTYSTYFLSNTLNFNKKIIAGNHTHNFVLTGSQQFTSDVSNTNSVWGSNIPSNNIQVVSGVPQSDLGGYSNYSADGLLSFVGQFQYDLDSKYLLYASYRTDASSRFGDKSKWGTFPAVGLGWNIAEENFMKKITNIVPYLKLRASYGLSGSQSSDLYAPYNSYQIPGNYNGVVAIQPSYTNGLTKNNLTWATTSQKNIGIDAQLFNSRISLSVDFYEKLSKDDYYNFTLPFYTGFGRINFNAKDLWIVNKGQDITLSTKNLSRKSPLQWNMQITVSHNINVIAKLPNNNRTFIDESGPLARIYSVGQPIYEFYQMHYLGVINNPSEIPFDKYTGQVKTYHTGWSPVLVGWPLYQSVLNNDDIWKGDRLPSGDPNPRFTGGWANDFTYKNFSLSILSVFTWKRAIYNSFKMDQVYDLSAGGLIYSQRFANNRMIDVSKWNYWLPSKAKADPNYKADYPMLNPYLGTVGQFTPISDIGTEDGSYFKVKSIVLGYQLPNTLMNKMKLKGARIYAVMDNVLTLTKSGLPDPEAVDQVGNYTGGLYPLSKKFTFGIDVQF</sequence>
<dbReference type="InterPro" id="IPR023997">
    <property type="entry name" value="TonB-dep_OMP_SusC/RagA_CS"/>
</dbReference>
<evidence type="ECO:0000256" key="2">
    <source>
        <dbReference type="ARBA" id="ARBA00023136"/>
    </source>
</evidence>
<keyword evidence="3" id="KW-0998">Cell outer membrane</keyword>
<dbReference type="Gene3D" id="2.40.170.20">
    <property type="entry name" value="TonB-dependent receptor, beta-barrel domain"/>
    <property type="match status" value="1"/>
</dbReference>
<dbReference type="InterPro" id="IPR008969">
    <property type="entry name" value="CarboxyPept-like_regulatory"/>
</dbReference>
<evidence type="ECO:0000313" key="6">
    <source>
        <dbReference type="Proteomes" id="UP000326903"/>
    </source>
</evidence>
<dbReference type="Pfam" id="PF07715">
    <property type="entry name" value="Plug"/>
    <property type="match status" value="1"/>
</dbReference>
<reference evidence="5 6" key="1">
    <citation type="submission" date="2019-09" db="EMBL/GenBank/DDBJ databases">
        <title>Draft genome sequence of Ginsengibacter sp. BR5-29.</title>
        <authorList>
            <person name="Im W.-T."/>
        </authorList>
    </citation>
    <scope>NUCLEOTIDE SEQUENCE [LARGE SCALE GENOMIC DNA]</scope>
    <source>
        <strain evidence="5 6">BR5-29</strain>
    </source>
</reference>
<dbReference type="Gene3D" id="2.60.40.1120">
    <property type="entry name" value="Carboxypeptidase-like, regulatory domain"/>
    <property type="match status" value="1"/>
</dbReference>
<dbReference type="NCBIfam" id="TIGR04056">
    <property type="entry name" value="OMP_RagA_SusC"/>
    <property type="match status" value="1"/>
</dbReference>
<dbReference type="InterPro" id="IPR036942">
    <property type="entry name" value="Beta-barrel_TonB_sf"/>
</dbReference>
<dbReference type="InterPro" id="IPR012910">
    <property type="entry name" value="Plug_dom"/>
</dbReference>
<dbReference type="AlphaFoldDB" id="A0A5J5IFA1"/>
<dbReference type="InterPro" id="IPR023996">
    <property type="entry name" value="TonB-dep_OMP_SusC/RagA"/>
</dbReference>
<comment type="subcellular location">
    <subcellularLocation>
        <location evidence="1">Cell outer membrane</location>
    </subcellularLocation>
</comment>
<dbReference type="Proteomes" id="UP000326903">
    <property type="component" value="Unassembled WGS sequence"/>
</dbReference>
<accession>A0A5J5IFA1</accession>
<dbReference type="GO" id="GO:0009279">
    <property type="term" value="C:cell outer membrane"/>
    <property type="evidence" value="ECO:0007669"/>
    <property type="project" value="UniProtKB-SubCell"/>
</dbReference>
<dbReference type="Gene3D" id="2.170.130.10">
    <property type="entry name" value="TonB-dependent receptor, plug domain"/>
    <property type="match status" value="1"/>
</dbReference>
<evidence type="ECO:0000256" key="3">
    <source>
        <dbReference type="ARBA" id="ARBA00023237"/>
    </source>
</evidence>
<dbReference type="SUPFAM" id="SSF56935">
    <property type="entry name" value="Porins"/>
    <property type="match status" value="1"/>
</dbReference>
<evidence type="ECO:0000256" key="1">
    <source>
        <dbReference type="ARBA" id="ARBA00004442"/>
    </source>
</evidence>
<comment type="caution">
    <text evidence="5">The sequence shown here is derived from an EMBL/GenBank/DDBJ whole genome shotgun (WGS) entry which is preliminary data.</text>
</comment>
<gene>
    <name evidence="5" type="ORF">FW778_16865</name>
</gene>
<organism evidence="5 6">
    <name type="scientific">Ginsengibacter hankyongi</name>
    <dbReference type="NCBI Taxonomy" id="2607284"/>
    <lineage>
        <taxon>Bacteria</taxon>
        <taxon>Pseudomonadati</taxon>
        <taxon>Bacteroidota</taxon>
        <taxon>Chitinophagia</taxon>
        <taxon>Chitinophagales</taxon>
        <taxon>Chitinophagaceae</taxon>
        <taxon>Ginsengibacter</taxon>
    </lineage>
</organism>
<dbReference type="EMBL" id="VYQF01000005">
    <property type="protein sequence ID" value="KAA9037760.1"/>
    <property type="molecule type" value="Genomic_DNA"/>
</dbReference>
<name>A0A5J5IFA1_9BACT</name>
<dbReference type="Pfam" id="PF13715">
    <property type="entry name" value="CarbopepD_reg_2"/>
    <property type="match status" value="1"/>
</dbReference>
<dbReference type="SUPFAM" id="SSF49464">
    <property type="entry name" value="Carboxypeptidase regulatory domain-like"/>
    <property type="match status" value="1"/>
</dbReference>
<keyword evidence="6" id="KW-1185">Reference proteome</keyword>
<dbReference type="RefSeq" id="WP_150415994.1">
    <property type="nucleotide sequence ID" value="NZ_VYQF01000005.1"/>
</dbReference>
<proteinExistence type="predicted"/>
<evidence type="ECO:0000259" key="4">
    <source>
        <dbReference type="Pfam" id="PF07715"/>
    </source>
</evidence>
<keyword evidence="2" id="KW-0472">Membrane</keyword>
<evidence type="ECO:0000313" key="5">
    <source>
        <dbReference type="EMBL" id="KAA9037760.1"/>
    </source>
</evidence>
<dbReference type="NCBIfam" id="TIGR04057">
    <property type="entry name" value="SusC_RagA_signa"/>
    <property type="match status" value="1"/>
</dbReference>
<feature type="domain" description="TonB-dependent receptor plug" evidence="4">
    <location>
        <begin position="121"/>
        <end position="253"/>
    </location>
</feature>